<protein>
    <recommendedName>
        <fullName evidence="4">Integral membrane protein</fullName>
    </recommendedName>
</protein>
<evidence type="ECO:0000313" key="2">
    <source>
        <dbReference type="EMBL" id="MCP2176205.1"/>
    </source>
</evidence>
<reference evidence="2 3" key="1">
    <citation type="submission" date="2022-06" db="EMBL/GenBank/DDBJ databases">
        <title>Genomic Encyclopedia of Archaeal and Bacterial Type Strains, Phase II (KMG-II): from individual species to whole genera.</title>
        <authorList>
            <person name="Goeker M."/>
        </authorList>
    </citation>
    <scope>NUCLEOTIDE SEQUENCE [LARGE SCALE GENOMIC DNA]</scope>
    <source>
        <strain evidence="2 3">DSM 44693</strain>
    </source>
</reference>
<feature type="transmembrane region" description="Helical" evidence="1">
    <location>
        <begin position="118"/>
        <end position="144"/>
    </location>
</feature>
<feature type="transmembrane region" description="Helical" evidence="1">
    <location>
        <begin position="6"/>
        <end position="31"/>
    </location>
</feature>
<feature type="transmembrane region" description="Helical" evidence="1">
    <location>
        <begin position="43"/>
        <end position="67"/>
    </location>
</feature>
<keyword evidence="1" id="KW-0812">Transmembrane</keyword>
<proteinExistence type="predicted"/>
<evidence type="ECO:0000256" key="1">
    <source>
        <dbReference type="SAM" id="Phobius"/>
    </source>
</evidence>
<gene>
    <name evidence="2" type="ORF">LX13_002024</name>
</gene>
<evidence type="ECO:0008006" key="4">
    <source>
        <dbReference type="Google" id="ProtNLM"/>
    </source>
</evidence>
<name>A0ABT1HGT6_9NOCA</name>
<evidence type="ECO:0000313" key="3">
    <source>
        <dbReference type="Proteomes" id="UP001206895"/>
    </source>
</evidence>
<dbReference type="RefSeq" id="WP_253661217.1">
    <property type="nucleotide sequence ID" value="NZ_BAAAJQ010000001.1"/>
</dbReference>
<accession>A0ABT1HGT6</accession>
<comment type="caution">
    <text evidence="2">The sequence shown here is derived from an EMBL/GenBank/DDBJ whole genome shotgun (WGS) entry which is preliminary data.</text>
</comment>
<organism evidence="2 3">
    <name type="scientific">Williamsia maris</name>
    <dbReference type="NCBI Taxonomy" id="72806"/>
    <lineage>
        <taxon>Bacteria</taxon>
        <taxon>Bacillati</taxon>
        <taxon>Actinomycetota</taxon>
        <taxon>Actinomycetes</taxon>
        <taxon>Mycobacteriales</taxon>
        <taxon>Nocardiaceae</taxon>
        <taxon>Williamsia</taxon>
    </lineage>
</organism>
<dbReference type="EMBL" id="JAMTCJ010000002">
    <property type="protein sequence ID" value="MCP2176205.1"/>
    <property type="molecule type" value="Genomic_DNA"/>
</dbReference>
<keyword evidence="3" id="KW-1185">Reference proteome</keyword>
<dbReference type="Proteomes" id="UP001206895">
    <property type="component" value="Unassembled WGS sequence"/>
</dbReference>
<sequence>MPTLAIAAHGVASGAVPGLGGIALCLMIGVLAGMCTGRRCGAVVLLTVLSAAQFLSHLALAVSMPAAHGMDHAGMDHTGMSMPADTQGGPLRLISDHLAEMFHLGGADGTTMLLTHLIAIPICALLIAAAVAVFTVITSVLAALRRSPSPVLGHVVTVVVRAGVVRWHRIDRAAGAGERGPPLLIA</sequence>
<keyword evidence="1" id="KW-1133">Transmembrane helix</keyword>
<keyword evidence="1" id="KW-0472">Membrane</keyword>